<keyword evidence="4" id="KW-1185">Reference proteome</keyword>
<dbReference type="InterPro" id="IPR042185">
    <property type="entry name" value="Serpin_sf_2"/>
</dbReference>
<sequence>MKMETDFELKDALIAMGVTEMFSDQANLTGIAKEPPLKVSDAAHRALIEVDEEGTTAAAVTVFKIALTSVAVVAPVIFRADHPFLFILTKNNDPLFVGQFV</sequence>
<proteinExistence type="inferred from homology"/>
<evidence type="ECO:0000256" key="1">
    <source>
        <dbReference type="ARBA" id="ARBA00009500"/>
    </source>
</evidence>
<dbReference type="GO" id="GO:0004867">
    <property type="term" value="F:serine-type endopeptidase inhibitor activity"/>
    <property type="evidence" value="ECO:0007669"/>
    <property type="project" value="InterPro"/>
</dbReference>
<name>A0A2G9UC26_TELCI</name>
<dbReference type="AlphaFoldDB" id="A0A2G9UC26"/>
<dbReference type="PANTHER" id="PTHR11461">
    <property type="entry name" value="SERINE PROTEASE INHIBITOR, SERPIN"/>
    <property type="match status" value="1"/>
</dbReference>
<dbReference type="OrthoDB" id="9518664at2759"/>
<gene>
    <name evidence="3" type="ORF">TELCIR_10453</name>
</gene>
<evidence type="ECO:0000259" key="2">
    <source>
        <dbReference type="Pfam" id="PF00079"/>
    </source>
</evidence>
<accession>A0A2G9UC26</accession>
<reference evidence="3 4" key="1">
    <citation type="submission" date="2015-09" db="EMBL/GenBank/DDBJ databases">
        <title>Draft genome of the parasitic nematode Teladorsagia circumcincta isolate WARC Sus (inbred).</title>
        <authorList>
            <person name="Mitreva M."/>
        </authorList>
    </citation>
    <scope>NUCLEOTIDE SEQUENCE [LARGE SCALE GENOMIC DNA]</scope>
    <source>
        <strain evidence="3 4">S</strain>
    </source>
</reference>
<feature type="domain" description="Serpin" evidence="2">
    <location>
        <begin position="1"/>
        <end position="101"/>
    </location>
</feature>
<dbReference type="InterPro" id="IPR000215">
    <property type="entry name" value="Serpin_fam"/>
</dbReference>
<dbReference type="Pfam" id="PF00079">
    <property type="entry name" value="Serpin"/>
    <property type="match status" value="1"/>
</dbReference>
<dbReference type="GO" id="GO:0005615">
    <property type="term" value="C:extracellular space"/>
    <property type="evidence" value="ECO:0007669"/>
    <property type="project" value="InterPro"/>
</dbReference>
<dbReference type="Proteomes" id="UP000230423">
    <property type="component" value="Unassembled WGS sequence"/>
</dbReference>
<dbReference type="InterPro" id="IPR042178">
    <property type="entry name" value="Serpin_sf_1"/>
</dbReference>
<comment type="similarity">
    <text evidence="1">Belongs to the serpin family.</text>
</comment>
<dbReference type="PANTHER" id="PTHR11461:SF211">
    <property type="entry name" value="GH10112P-RELATED"/>
    <property type="match status" value="1"/>
</dbReference>
<dbReference type="PROSITE" id="PS00284">
    <property type="entry name" value="SERPIN"/>
    <property type="match status" value="1"/>
</dbReference>
<dbReference type="EMBL" id="KZ347412">
    <property type="protein sequence ID" value="PIO67788.1"/>
    <property type="molecule type" value="Genomic_DNA"/>
</dbReference>
<dbReference type="Gene3D" id="2.30.39.10">
    <property type="entry name" value="Alpha-1-antitrypsin, domain 1"/>
    <property type="match status" value="1"/>
</dbReference>
<organism evidence="3 4">
    <name type="scientific">Teladorsagia circumcincta</name>
    <name type="common">Brown stomach worm</name>
    <name type="synonym">Ostertagia circumcincta</name>
    <dbReference type="NCBI Taxonomy" id="45464"/>
    <lineage>
        <taxon>Eukaryota</taxon>
        <taxon>Metazoa</taxon>
        <taxon>Ecdysozoa</taxon>
        <taxon>Nematoda</taxon>
        <taxon>Chromadorea</taxon>
        <taxon>Rhabditida</taxon>
        <taxon>Rhabditina</taxon>
        <taxon>Rhabditomorpha</taxon>
        <taxon>Strongyloidea</taxon>
        <taxon>Trichostrongylidae</taxon>
        <taxon>Teladorsagia</taxon>
    </lineage>
</organism>
<evidence type="ECO:0000313" key="3">
    <source>
        <dbReference type="EMBL" id="PIO67788.1"/>
    </source>
</evidence>
<dbReference type="Gene3D" id="3.30.497.10">
    <property type="entry name" value="Antithrombin, subunit I, domain 2"/>
    <property type="match status" value="1"/>
</dbReference>
<dbReference type="InterPro" id="IPR036186">
    <property type="entry name" value="Serpin_sf"/>
</dbReference>
<protein>
    <recommendedName>
        <fullName evidence="2">Serpin domain-containing protein</fullName>
    </recommendedName>
</protein>
<evidence type="ECO:0000313" key="4">
    <source>
        <dbReference type="Proteomes" id="UP000230423"/>
    </source>
</evidence>
<dbReference type="InterPro" id="IPR023796">
    <property type="entry name" value="Serpin_dom"/>
</dbReference>
<dbReference type="InterPro" id="IPR023795">
    <property type="entry name" value="Serpin_CS"/>
</dbReference>
<dbReference type="SUPFAM" id="SSF56574">
    <property type="entry name" value="Serpins"/>
    <property type="match status" value="1"/>
</dbReference>